<sequence length="255" mass="27766">MDTQTKSFAESVRNTKQPCSQTPAKKVHKCGISGGGKDLFQIYDELEGVLGRDPHISTTNRRLLIEAILRYRAYNGGTFQQARAAVVLEVAKEVRPRTYAQVTKSTRAPVASANAPDLSSKVQQVTPGTRGVTREKISAPTKIARSEDRRLKKKNNRYGTESDLNIDSIDSIWNVPKDFCRTGRRAGGTSPPSPATRQQSPPSQPPPRAPVPEESDSGDIDTDLGSALSADHGKDGDDDDDDDDDGDDDNDDDED</sequence>
<feature type="region of interest" description="Disordered" evidence="1">
    <location>
        <begin position="1"/>
        <end position="22"/>
    </location>
</feature>
<dbReference type="AlphaFoldDB" id="A0AAV4IV48"/>
<accession>A0AAV4IV48</accession>
<proteinExistence type="predicted"/>
<comment type="caution">
    <text evidence="2">The sequence shown here is derived from an EMBL/GenBank/DDBJ whole genome shotgun (WGS) entry which is preliminary data.</text>
</comment>
<gene>
    <name evidence="2" type="ORF">ElyMa_001412100</name>
</gene>
<feature type="compositionally biased region" description="Acidic residues" evidence="1">
    <location>
        <begin position="213"/>
        <end position="222"/>
    </location>
</feature>
<feature type="region of interest" description="Disordered" evidence="1">
    <location>
        <begin position="110"/>
        <end position="162"/>
    </location>
</feature>
<keyword evidence="3" id="KW-1185">Reference proteome</keyword>
<feature type="region of interest" description="Disordered" evidence="1">
    <location>
        <begin position="180"/>
        <end position="255"/>
    </location>
</feature>
<protein>
    <submittedName>
        <fullName evidence="2">Uncharacterized protein</fullName>
    </submittedName>
</protein>
<name>A0AAV4IV48_9GAST</name>
<evidence type="ECO:0000313" key="2">
    <source>
        <dbReference type="EMBL" id="GFS13995.1"/>
    </source>
</evidence>
<feature type="compositionally biased region" description="Acidic residues" evidence="1">
    <location>
        <begin position="236"/>
        <end position="255"/>
    </location>
</feature>
<dbReference type="EMBL" id="BMAT01002776">
    <property type="protein sequence ID" value="GFS13995.1"/>
    <property type="molecule type" value="Genomic_DNA"/>
</dbReference>
<dbReference type="Proteomes" id="UP000762676">
    <property type="component" value="Unassembled WGS sequence"/>
</dbReference>
<evidence type="ECO:0000256" key="1">
    <source>
        <dbReference type="SAM" id="MobiDB-lite"/>
    </source>
</evidence>
<organism evidence="2 3">
    <name type="scientific">Elysia marginata</name>
    <dbReference type="NCBI Taxonomy" id="1093978"/>
    <lineage>
        <taxon>Eukaryota</taxon>
        <taxon>Metazoa</taxon>
        <taxon>Spiralia</taxon>
        <taxon>Lophotrochozoa</taxon>
        <taxon>Mollusca</taxon>
        <taxon>Gastropoda</taxon>
        <taxon>Heterobranchia</taxon>
        <taxon>Euthyneura</taxon>
        <taxon>Panpulmonata</taxon>
        <taxon>Sacoglossa</taxon>
        <taxon>Placobranchoidea</taxon>
        <taxon>Plakobranchidae</taxon>
        <taxon>Elysia</taxon>
    </lineage>
</organism>
<evidence type="ECO:0000313" key="3">
    <source>
        <dbReference type="Proteomes" id="UP000762676"/>
    </source>
</evidence>
<reference evidence="2 3" key="1">
    <citation type="journal article" date="2021" name="Elife">
        <title>Chloroplast acquisition without the gene transfer in kleptoplastic sea slugs, Plakobranchus ocellatus.</title>
        <authorList>
            <person name="Maeda T."/>
            <person name="Takahashi S."/>
            <person name="Yoshida T."/>
            <person name="Shimamura S."/>
            <person name="Takaki Y."/>
            <person name="Nagai Y."/>
            <person name="Toyoda A."/>
            <person name="Suzuki Y."/>
            <person name="Arimoto A."/>
            <person name="Ishii H."/>
            <person name="Satoh N."/>
            <person name="Nishiyama T."/>
            <person name="Hasebe M."/>
            <person name="Maruyama T."/>
            <person name="Minagawa J."/>
            <person name="Obokata J."/>
            <person name="Shigenobu S."/>
        </authorList>
    </citation>
    <scope>NUCLEOTIDE SEQUENCE [LARGE SCALE GENOMIC DNA]</scope>
</reference>